<evidence type="ECO:0000313" key="3">
    <source>
        <dbReference type="Proteomes" id="UP000507470"/>
    </source>
</evidence>
<reference evidence="2 3" key="1">
    <citation type="submission" date="2020-06" db="EMBL/GenBank/DDBJ databases">
        <authorList>
            <person name="Li R."/>
            <person name="Bekaert M."/>
        </authorList>
    </citation>
    <scope>NUCLEOTIDE SEQUENCE [LARGE SCALE GENOMIC DNA]</scope>
    <source>
        <strain evidence="3">wild</strain>
    </source>
</reference>
<protein>
    <submittedName>
        <fullName evidence="2">Uncharacterized protein</fullName>
    </submittedName>
</protein>
<sequence length="156" mass="17930">MSASSWYSDSEKLKSRQALSSDKLGDSTEEVTNNGKMSTSGKGKDDSSSREVKSNQRSGPTPPKLAIFDGKSEWKPYFMQFNHIARKYEWSNEQKLDRLIECLRDKALKFVSTRQETVQKDYDMLVQKLSQRFEIKIYLTPLGVSCKRLDSLLMSQ</sequence>
<dbReference type="AlphaFoldDB" id="A0A6J8EPI8"/>
<dbReference type="EMBL" id="CACVKT020009540">
    <property type="protein sequence ID" value="CAC5422297.1"/>
    <property type="molecule type" value="Genomic_DNA"/>
</dbReference>
<organism evidence="2 3">
    <name type="scientific">Mytilus coruscus</name>
    <name type="common">Sea mussel</name>
    <dbReference type="NCBI Taxonomy" id="42192"/>
    <lineage>
        <taxon>Eukaryota</taxon>
        <taxon>Metazoa</taxon>
        <taxon>Spiralia</taxon>
        <taxon>Lophotrochozoa</taxon>
        <taxon>Mollusca</taxon>
        <taxon>Bivalvia</taxon>
        <taxon>Autobranchia</taxon>
        <taxon>Pteriomorphia</taxon>
        <taxon>Mytilida</taxon>
        <taxon>Mytiloidea</taxon>
        <taxon>Mytilidae</taxon>
        <taxon>Mytilinae</taxon>
        <taxon>Mytilus</taxon>
    </lineage>
</organism>
<dbReference type="Proteomes" id="UP000507470">
    <property type="component" value="Unassembled WGS sequence"/>
</dbReference>
<name>A0A6J8EPI8_MYTCO</name>
<evidence type="ECO:0000313" key="2">
    <source>
        <dbReference type="EMBL" id="CAC5422297.1"/>
    </source>
</evidence>
<dbReference type="OrthoDB" id="6149959at2759"/>
<proteinExistence type="predicted"/>
<gene>
    <name evidence="2" type="ORF">MCOR_54354</name>
</gene>
<feature type="compositionally biased region" description="Basic and acidic residues" evidence="1">
    <location>
        <begin position="42"/>
        <end position="54"/>
    </location>
</feature>
<feature type="region of interest" description="Disordered" evidence="1">
    <location>
        <begin position="1"/>
        <end position="66"/>
    </location>
</feature>
<accession>A0A6J8EPI8</accession>
<keyword evidence="3" id="KW-1185">Reference proteome</keyword>
<evidence type="ECO:0000256" key="1">
    <source>
        <dbReference type="SAM" id="MobiDB-lite"/>
    </source>
</evidence>